<evidence type="ECO:0000313" key="7">
    <source>
        <dbReference type="EMBL" id="MCW9714302.1"/>
    </source>
</evidence>
<dbReference type="HAMAP" id="MF_00074">
    <property type="entry name" value="16SrRNA_methyltr_G"/>
    <property type="match status" value="1"/>
</dbReference>
<comment type="caution">
    <text evidence="6">Lacks conserved residue(s) required for the propagation of feature annotation.</text>
</comment>
<evidence type="ECO:0000256" key="6">
    <source>
        <dbReference type="HAMAP-Rule" id="MF_00074"/>
    </source>
</evidence>
<accession>A0ABT3Q2F4</accession>
<dbReference type="PANTHER" id="PTHR31760">
    <property type="entry name" value="S-ADENOSYL-L-METHIONINE-DEPENDENT METHYLTRANSFERASES SUPERFAMILY PROTEIN"/>
    <property type="match status" value="1"/>
</dbReference>
<keyword evidence="8" id="KW-1185">Reference proteome</keyword>
<protein>
    <recommendedName>
        <fullName evidence="6">Ribosomal RNA small subunit methyltransferase G</fullName>
        <ecNumber evidence="6">2.1.1.-</ecNumber>
    </recommendedName>
    <alternativeName>
        <fullName evidence="6">16S rRNA 7-methylguanosine methyltransferase</fullName>
        <shortName evidence="6">16S rRNA m7G methyltransferase</shortName>
    </alternativeName>
</protein>
<dbReference type="Pfam" id="PF02527">
    <property type="entry name" value="GidB"/>
    <property type="match status" value="1"/>
</dbReference>
<dbReference type="Gene3D" id="3.40.50.150">
    <property type="entry name" value="Vaccinia Virus protein VP39"/>
    <property type="match status" value="1"/>
</dbReference>
<dbReference type="EMBL" id="JAJNDC010000005">
    <property type="protein sequence ID" value="MCW9714302.1"/>
    <property type="molecule type" value="Genomic_DNA"/>
</dbReference>
<feature type="binding site" evidence="6">
    <location>
        <position position="81"/>
    </location>
    <ligand>
        <name>S-adenosyl-L-methionine</name>
        <dbReference type="ChEBI" id="CHEBI:59789"/>
    </ligand>
</feature>
<reference evidence="7 8" key="1">
    <citation type="submission" date="2021-11" db="EMBL/GenBank/DDBJ databases">
        <title>Aliifidinibius sp. nov., a new bacterium isolated from saline soil.</title>
        <authorList>
            <person name="Galisteo C."/>
            <person name="De La Haba R."/>
            <person name="Sanchez-Porro C."/>
            <person name="Ventosa A."/>
        </authorList>
    </citation>
    <scope>NUCLEOTIDE SEQUENCE [LARGE SCALE GENOMIC DNA]</scope>
    <source>
        <strain evidence="7 8">KACC 190600</strain>
    </source>
</reference>
<gene>
    <name evidence="6" type="primary">rsmG</name>
    <name evidence="7" type="ORF">LQ318_15445</name>
</gene>
<keyword evidence="5 6" id="KW-0949">S-adenosyl-L-methionine</keyword>
<comment type="function">
    <text evidence="6">Specifically methylates the N7 position of a guanine in 16S rRNA.</text>
</comment>
<keyword evidence="3 6" id="KW-0489">Methyltransferase</keyword>
<proteinExistence type="inferred from homology"/>
<dbReference type="RefSeq" id="WP_265791495.1">
    <property type="nucleotide sequence ID" value="NZ_BAABRS010000005.1"/>
</dbReference>
<keyword evidence="1 6" id="KW-0963">Cytoplasm</keyword>
<evidence type="ECO:0000313" key="8">
    <source>
        <dbReference type="Proteomes" id="UP001207337"/>
    </source>
</evidence>
<evidence type="ECO:0000256" key="3">
    <source>
        <dbReference type="ARBA" id="ARBA00022603"/>
    </source>
</evidence>
<sequence>MKHSTKKLNVSRETFSNTDQLLEKYKPKIETYIDRLFWWNKRINLVSRDVSRETILEHIRHSLLLAQFESFTESQIIVDAGTGGGLPGLPLAITHPEKRFILNDIVSKKCMVLKQIARKLAINNTETIDVTIKNVQVQDPFLLISKHAFKINDLYKMTAHLPWSTMILYKGGNFKSELEGIEEPLDIQSIELSPGGDFYSGKALIIINR</sequence>
<feature type="binding site" evidence="6">
    <location>
        <position position="146"/>
    </location>
    <ligand>
        <name>S-adenosyl-L-methionine</name>
        <dbReference type="ChEBI" id="CHEBI:59789"/>
    </ligand>
</feature>
<evidence type="ECO:0000256" key="5">
    <source>
        <dbReference type="ARBA" id="ARBA00022691"/>
    </source>
</evidence>
<name>A0ABT3Q2F4_9BACT</name>
<dbReference type="InterPro" id="IPR029063">
    <property type="entry name" value="SAM-dependent_MTases_sf"/>
</dbReference>
<evidence type="ECO:0000256" key="4">
    <source>
        <dbReference type="ARBA" id="ARBA00022679"/>
    </source>
</evidence>
<dbReference type="PANTHER" id="PTHR31760:SF0">
    <property type="entry name" value="S-ADENOSYL-L-METHIONINE-DEPENDENT METHYLTRANSFERASES SUPERFAMILY PROTEIN"/>
    <property type="match status" value="1"/>
</dbReference>
<dbReference type="EC" id="2.1.1.-" evidence="6"/>
<keyword evidence="4 6" id="KW-0808">Transferase</keyword>
<evidence type="ECO:0000256" key="1">
    <source>
        <dbReference type="ARBA" id="ARBA00022490"/>
    </source>
</evidence>
<evidence type="ECO:0000256" key="2">
    <source>
        <dbReference type="ARBA" id="ARBA00022552"/>
    </source>
</evidence>
<dbReference type="GO" id="GO:0008168">
    <property type="term" value="F:methyltransferase activity"/>
    <property type="evidence" value="ECO:0007669"/>
    <property type="project" value="UniProtKB-KW"/>
</dbReference>
<comment type="subcellular location">
    <subcellularLocation>
        <location evidence="6">Cytoplasm</location>
    </subcellularLocation>
</comment>
<comment type="caution">
    <text evidence="7">The sequence shown here is derived from an EMBL/GenBank/DDBJ whole genome shotgun (WGS) entry which is preliminary data.</text>
</comment>
<feature type="binding site" evidence="6">
    <location>
        <position position="86"/>
    </location>
    <ligand>
        <name>S-adenosyl-L-methionine</name>
        <dbReference type="ChEBI" id="CHEBI:59789"/>
    </ligand>
</feature>
<dbReference type="InterPro" id="IPR003682">
    <property type="entry name" value="rRNA_ssu_MeTfrase_G"/>
</dbReference>
<keyword evidence="2 6" id="KW-0698">rRNA processing</keyword>
<dbReference type="GO" id="GO:0032259">
    <property type="term" value="P:methylation"/>
    <property type="evidence" value="ECO:0007669"/>
    <property type="project" value="UniProtKB-KW"/>
</dbReference>
<dbReference type="Proteomes" id="UP001207337">
    <property type="component" value="Unassembled WGS sequence"/>
</dbReference>
<comment type="similarity">
    <text evidence="6">Belongs to the methyltransferase superfamily. RNA methyltransferase RsmG family.</text>
</comment>
<dbReference type="SUPFAM" id="SSF53335">
    <property type="entry name" value="S-adenosyl-L-methionine-dependent methyltransferases"/>
    <property type="match status" value="1"/>
</dbReference>
<organism evidence="7 8">
    <name type="scientific">Fodinibius salicampi</name>
    <dbReference type="NCBI Taxonomy" id="1920655"/>
    <lineage>
        <taxon>Bacteria</taxon>
        <taxon>Pseudomonadati</taxon>
        <taxon>Balneolota</taxon>
        <taxon>Balneolia</taxon>
        <taxon>Balneolales</taxon>
        <taxon>Balneolaceae</taxon>
        <taxon>Fodinibius</taxon>
    </lineage>
</organism>